<name>X0S1C5_9ZZZZ</name>
<dbReference type="Gene3D" id="1.10.1330.10">
    <property type="entry name" value="Dockerin domain"/>
    <property type="match status" value="1"/>
</dbReference>
<protein>
    <recommendedName>
        <fullName evidence="2">Dockerin domain-containing protein</fullName>
    </recommendedName>
</protein>
<gene>
    <name evidence="1" type="ORF">S01H1_07447</name>
</gene>
<dbReference type="InterPro" id="IPR036439">
    <property type="entry name" value="Dockerin_dom_sf"/>
</dbReference>
<feature type="non-terminal residue" evidence="1">
    <location>
        <position position="1"/>
    </location>
</feature>
<organism evidence="1">
    <name type="scientific">marine sediment metagenome</name>
    <dbReference type="NCBI Taxonomy" id="412755"/>
    <lineage>
        <taxon>unclassified sequences</taxon>
        <taxon>metagenomes</taxon>
        <taxon>ecological metagenomes</taxon>
    </lineage>
</organism>
<proteinExistence type="predicted"/>
<dbReference type="GO" id="GO:0000272">
    <property type="term" value="P:polysaccharide catabolic process"/>
    <property type="evidence" value="ECO:0007669"/>
    <property type="project" value="InterPro"/>
</dbReference>
<comment type="caution">
    <text evidence="1">The sequence shown here is derived from an EMBL/GenBank/DDBJ whole genome shotgun (WGS) entry which is preliminary data.</text>
</comment>
<accession>X0S1C5</accession>
<dbReference type="EMBL" id="BARS01003841">
    <property type="protein sequence ID" value="GAF69041.1"/>
    <property type="molecule type" value="Genomic_DNA"/>
</dbReference>
<evidence type="ECO:0000313" key="1">
    <source>
        <dbReference type="EMBL" id="GAF69041.1"/>
    </source>
</evidence>
<evidence type="ECO:0008006" key="2">
    <source>
        <dbReference type="Google" id="ProtNLM"/>
    </source>
</evidence>
<reference evidence="1" key="1">
    <citation type="journal article" date="2014" name="Front. Microbiol.">
        <title>High frequency of phylogenetically diverse reductive dehalogenase-homologous genes in deep subseafloor sedimentary metagenomes.</title>
        <authorList>
            <person name="Kawai M."/>
            <person name="Futagami T."/>
            <person name="Toyoda A."/>
            <person name="Takaki Y."/>
            <person name="Nishi S."/>
            <person name="Hori S."/>
            <person name="Arai W."/>
            <person name="Tsubouchi T."/>
            <person name="Morono Y."/>
            <person name="Uchiyama I."/>
            <person name="Ito T."/>
            <person name="Fujiyama A."/>
            <person name="Inagaki F."/>
            <person name="Takami H."/>
        </authorList>
    </citation>
    <scope>NUCLEOTIDE SEQUENCE</scope>
    <source>
        <strain evidence="1">Expedition CK06-06</strain>
    </source>
</reference>
<dbReference type="AlphaFoldDB" id="X0S1C5"/>
<dbReference type="InterPro" id="IPR018247">
    <property type="entry name" value="EF_Hand_1_Ca_BS"/>
</dbReference>
<sequence>APDPLETGDVNCDGKISLTDIIYLVNYIFRGGSEPCVDCPM</sequence>
<dbReference type="SUPFAM" id="SSF63446">
    <property type="entry name" value="Type I dockerin domain"/>
    <property type="match status" value="1"/>
</dbReference>
<dbReference type="PROSITE" id="PS00018">
    <property type="entry name" value="EF_HAND_1"/>
    <property type="match status" value="1"/>
</dbReference>